<keyword evidence="15" id="KW-1185">Reference proteome</keyword>
<comment type="cofactor">
    <cofactor evidence="2">
        <name>Mg(2+)</name>
        <dbReference type="ChEBI" id="CHEBI:18420"/>
    </cofactor>
</comment>
<evidence type="ECO:0000256" key="4">
    <source>
        <dbReference type="ARBA" id="ARBA00010231"/>
    </source>
</evidence>
<dbReference type="InterPro" id="IPR005843">
    <property type="entry name" value="A-D-PHexomutase_C"/>
</dbReference>
<dbReference type="AlphaFoldDB" id="A0A2V3IPV3"/>
<accession>A0A2V3IPV3</accession>
<dbReference type="Pfam" id="PF00408">
    <property type="entry name" value="PGM_PMM_IV"/>
    <property type="match status" value="1"/>
</dbReference>
<keyword evidence="8" id="KW-0413">Isomerase</keyword>
<dbReference type="InterPro" id="IPR005844">
    <property type="entry name" value="A-D-PHexomutase_a/b/a-I"/>
</dbReference>
<dbReference type="Proteomes" id="UP000247409">
    <property type="component" value="Unassembled WGS sequence"/>
</dbReference>
<feature type="domain" description="Phosphoacetylglucosamine mutase AMG1" evidence="13">
    <location>
        <begin position="296"/>
        <end position="438"/>
    </location>
</feature>
<dbReference type="PROSITE" id="PS00710">
    <property type="entry name" value="PGM_PMM"/>
    <property type="match status" value="1"/>
</dbReference>
<dbReference type="GO" id="GO:0005975">
    <property type="term" value="P:carbohydrate metabolic process"/>
    <property type="evidence" value="ECO:0007669"/>
    <property type="project" value="InterPro"/>
</dbReference>
<evidence type="ECO:0000256" key="3">
    <source>
        <dbReference type="ARBA" id="ARBA00004865"/>
    </source>
</evidence>
<evidence type="ECO:0000256" key="10">
    <source>
        <dbReference type="ARBA" id="ARBA00032065"/>
    </source>
</evidence>
<keyword evidence="6" id="KW-0479">Metal-binding</keyword>
<dbReference type="PANTHER" id="PTHR45955:SF1">
    <property type="entry name" value="PHOSPHOACETYLGLUCOSAMINE MUTASE"/>
    <property type="match status" value="1"/>
</dbReference>
<dbReference type="Gene3D" id="3.30.310.50">
    <property type="entry name" value="Alpha-D-phosphohexomutase, C-terminal domain"/>
    <property type="match status" value="1"/>
</dbReference>
<evidence type="ECO:0000256" key="7">
    <source>
        <dbReference type="ARBA" id="ARBA00022842"/>
    </source>
</evidence>
<dbReference type="InterPro" id="IPR036900">
    <property type="entry name" value="A-D-PHexomutase_C_sf"/>
</dbReference>
<dbReference type="InterPro" id="IPR049022">
    <property type="entry name" value="AMG1_III"/>
</dbReference>
<name>A0A2V3IPV3_9FLOR</name>
<organism evidence="14 15">
    <name type="scientific">Gracilariopsis chorda</name>
    <dbReference type="NCBI Taxonomy" id="448386"/>
    <lineage>
        <taxon>Eukaryota</taxon>
        <taxon>Rhodophyta</taxon>
        <taxon>Florideophyceae</taxon>
        <taxon>Rhodymeniophycidae</taxon>
        <taxon>Gracilariales</taxon>
        <taxon>Gracilariaceae</taxon>
        <taxon>Gracilariopsis</taxon>
    </lineage>
</organism>
<evidence type="ECO:0000256" key="2">
    <source>
        <dbReference type="ARBA" id="ARBA00001946"/>
    </source>
</evidence>
<dbReference type="GO" id="GO:0006048">
    <property type="term" value="P:UDP-N-acetylglucosamine biosynthetic process"/>
    <property type="evidence" value="ECO:0007669"/>
    <property type="project" value="TreeGrafter"/>
</dbReference>
<evidence type="ECO:0000313" key="15">
    <source>
        <dbReference type="Proteomes" id="UP000247409"/>
    </source>
</evidence>
<evidence type="ECO:0000256" key="1">
    <source>
        <dbReference type="ARBA" id="ARBA00000558"/>
    </source>
</evidence>
<dbReference type="SUPFAM" id="SSF53738">
    <property type="entry name" value="Phosphoglucomutase, first 3 domains"/>
    <property type="match status" value="3"/>
</dbReference>
<dbReference type="Pfam" id="PF21404">
    <property type="entry name" value="AMG1_III"/>
    <property type="match status" value="1"/>
</dbReference>
<evidence type="ECO:0000313" key="14">
    <source>
        <dbReference type="EMBL" id="PXF44087.1"/>
    </source>
</evidence>
<evidence type="ECO:0000256" key="5">
    <source>
        <dbReference type="ARBA" id="ARBA00012731"/>
    </source>
</evidence>
<evidence type="ECO:0000256" key="8">
    <source>
        <dbReference type="ARBA" id="ARBA00023235"/>
    </source>
</evidence>
<dbReference type="InterPro" id="IPR016066">
    <property type="entry name" value="A-D-PHexomutase_CS"/>
</dbReference>
<gene>
    <name evidence="14" type="ORF">BWQ96_06168</name>
</gene>
<dbReference type="EMBL" id="NBIV01000102">
    <property type="protein sequence ID" value="PXF44087.1"/>
    <property type="molecule type" value="Genomic_DNA"/>
</dbReference>
<dbReference type="PANTHER" id="PTHR45955">
    <property type="entry name" value="PHOSPHOACETYLGLUCOSAMINE MUTASE"/>
    <property type="match status" value="1"/>
</dbReference>
<feature type="domain" description="Alpha-D-phosphohexomutase C-terminal" evidence="11">
    <location>
        <begin position="483"/>
        <end position="522"/>
    </location>
</feature>
<evidence type="ECO:0000256" key="6">
    <source>
        <dbReference type="ARBA" id="ARBA00022723"/>
    </source>
</evidence>
<dbReference type="EC" id="5.4.2.3" evidence="5"/>
<dbReference type="OrthoDB" id="1928at2759"/>
<protein>
    <recommendedName>
        <fullName evidence="5">phosphoacetylglucosamine mutase</fullName>
        <ecNumber evidence="5">5.4.2.3</ecNumber>
    </recommendedName>
    <alternativeName>
        <fullName evidence="10">Acetylglucosamine phosphomutase</fullName>
    </alternativeName>
    <alternativeName>
        <fullName evidence="9">N-acetylglucosamine-phosphate mutase</fullName>
    </alternativeName>
</protein>
<comment type="pathway">
    <text evidence="3">Nucleotide-sugar biosynthesis; UDP-N-acetyl-alpha-D-glucosamine biosynthesis; N-acetyl-alpha-D-glucosamine 1-phosphate from alpha-D-glucosamine 6-phosphate (route I): step 2/2.</text>
</comment>
<evidence type="ECO:0000259" key="13">
    <source>
        <dbReference type="Pfam" id="PF21404"/>
    </source>
</evidence>
<reference evidence="14 15" key="1">
    <citation type="journal article" date="2018" name="Mol. Biol. Evol.">
        <title>Analysis of the draft genome of the red seaweed Gracilariopsis chorda provides insights into genome size evolution in Rhodophyta.</title>
        <authorList>
            <person name="Lee J."/>
            <person name="Yang E.C."/>
            <person name="Graf L."/>
            <person name="Yang J.H."/>
            <person name="Qiu H."/>
            <person name="Zel Zion U."/>
            <person name="Chan C.X."/>
            <person name="Stephens T.G."/>
            <person name="Weber A.P.M."/>
            <person name="Boo G.H."/>
            <person name="Boo S.M."/>
            <person name="Kim K.M."/>
            <person name="Shin Y."/>
            <person name="Jung M."/>
            <person name="Lee S.J."/>
            <person name="Yim H.S."/>
            <person name="Lee J.H."/>
            <person name="Bhattacharya D."/>
            <person name="Yoon H.S."/>
        </authorList>
    </citation>
    <scope>NUCLEOTIDE SEQUENCE [LARGE SCALE GENOMIC DNA]</scope>
    <source>
        <strain evidence="14 15">SKKU-2015</strain>
        <tissue evidence="14">Whole body</tissue>
    </source>
</reference>
<dbReference type="Pfam" id="PF02878">
    <property type="entry name" value="PGM_PMM_I"/>
    <property type="match status" value="2"/>
</dbReference>
<dbReference type="STRING" id="448386.A0A2V3IPV3"/>
<comment type="catalytic activity">
    <reaction evidence="1">
        <text>N-acetyl-alpha-D-glucosamine 1-phosphate = N-acetyl-D-glucosamine 6-phosphate</text>
        <dbReference type="Rhea" id="RHEA:23804"/>
        <dbReference type="ChEBI" id="CHEBI:57513"/>
        <dbReference type="ChEBI" id="CHEBI:57776"/>
        <dbReference type="EC" id="5.4.2.3"/>
    </reaction>
</comment>
<keyword evidence="7" id="KW-0460">Magnesium</keyword>
<dbReference type="SUPFAM" id="SSF55957">
    <property type="entry name" value="Phosphoglucomutase, C-terminal domain"/>
    <property type="match status" value="1"/>
</dbReference>
<comment type="similarity">
    <text evidence="4">Belongs to the phosphohexose mutase family.</text>
</comment>
<feature type="domain" description="Alpha-D-phosphohexomutase alpha/beta/alpha" evidence="12">
    <location>
        <begin position="117"/>
        <end position="176"/>
    </location>
</feature>
<dbReference type="GO" id="GO:0004610">
    <property type="term" value="F:phosphoacetylglucosamine mutase activity"/>
    <property type="evidence" value="ECO:0007669"/>
    <property type="project" value="UniProtKB-EC"/>
</dbReference>
<comment type="caution">
    <text evidence="14">The sequence shown here is derived from an EMBL/GenBank/DDBJ whole genome shotgun (WGS) entry which is preliminary data.</text>
</comment>
<dbReference type="InterPro" id="IPR016055">
    <property type="entry name" value="A-D-PHexomutase_a/b/a-I/II/III"/>
</dbReference>
<dbReference type="Gene3D" id="3.40.120.10">
    <property type="entry name" value="Alpha-D-Glucose-1,6-Bisphosphate, subunit A, domain 3"/>
    <property type="match status" value="3"/>
</dbReference>
<sequence>MNQTTKDPSATAMSDLDSLLGHRHHPSYLHYGTAGFRALANTLYEAVLRCGVLAACRSHVLNGKAVGVMVTASHNPPDDNGVKLVEPDGSMLNSEWEPLATEFINASDRPAQVLSKMVSIGDVATARKAVVVVGRDSRSSSSTLVDLVAQGVEAIGGRVVHIGLVTTPQLHFAVRARYRQEPCNILHYYEIMKKAYHKLTQNNRFRASIVLDGANGVGADAIKGIKGLIPNLVVVNKPGDGPLNQDCGADFVQKKRCPPVVYTSDKHQADIWASLDGDADRLVMYRNNGDGVLLADGDRFAALVAKFVSKHLASSGISTLTVGVAQTAYSNGAATEYLQALPGVDIVIAKTGVKHLEKAVKKYDVGIYWEPNGHGTVLFSENAVSELQSLSDALSGNAQKAAQVNSVTTLLAVGKLANQAVGDGIADLLLICGILCREDMDFDAWLRLYDERCSSNMVVKVQDKSVIETADCDRSVKEPIALREAILEIASAQGCRAFVRPSGTEDVVRVYAEAPVGKDDLAQDMALRISQSVFDHCGGVGARP</sequence>
<evidence type="ECO:0000259" key="12">
    <source>
        <dbReference type="Pfam" id="PF02878"/>
    </source>
</evidence>
<feature type="domain" description="Alpha-D-phosphohexomutase alpha/beta/alpha" evidence="12">
    <location>
        <begin position="64"/>
        <end position="102"/>
    </location>
</feature>
<evidence type="ECO:0000256" key="9">
    <source>
        <dbReference type="ARBA" id="ARBA00031926"/>
    </source>
</evidence>
<proteinExistence type="inferred from homology"/>
<evidence type="ECO:0000259" key="11">
    <source>
        <dbReference type="Pfam" id="PF00408"/>
    </source>
</evidence>
<dbReference type="FunFam" id="3.40.120.10:FF:000013">
    <property type="entry name" value="Phosphoacetylglucosamine mutase"/>
    <property type="match status" value="1"/>
</dbReference>
<dbReference type="GO" id="GO:0000287">
    <property type="term" value="F:magnesium ion binding"/>
    <property type="evidence" value="ECO:0007669"/>
    <property type="project" value="InterPro"/>
</dbReference>